<dbReference type="EMBL" id="JAMQBK010000032">
    <property type="protein sequence ID" value="MCM2371519.1"/>
    <property type="molecule type" value="Genomic_DNA"/>
</dbReference>
<dbReference type="Proteomes" id="UP001202961">
    <property type="component" value="Unassembled WGS sequence"/>
</dbReference>
<accession>A0ABT0U3M8</accession>
<keyword evidence="2" id="KW-1185">Reference proteome</keyword>
<sequence length="595" mass="64687">MRTDSPQRRRHNVHIFFAAFAVFVFCLGSVATANPSDRKPVAALDVHGTIPQANALAERLYSLFNAAEPLRLEGHASGGDYSKLPIGELMRGTGEIWKAHRDAVHLKLMGEPAGYEIEQRLADQRKDYPGFAWRYGQTPDGQKIKAKMEIKLQRAMPKIQKLAERAAQTLAAGNLDAFESMMEKEGIQLKQDLSIFHPNDAPKFDFFFNLLAEGDAQIARARSTEYALIAEKAVAKNLGTANAFDAFASDVVSQLSQSGTFRSTDGKTADAVAAISKIIRGWENACAALLRANAIRVAFGISADQSGDAEIIARMQSLNDRAITTIASSIAEASKHVSGDQVPTLYRGLLAPLSIALRRSGPGAVKLSNACAEPLSNLAARNPVFAKQLDSYRMATQETLRWRESFATKHAKHISSGYPSSATFLTNSKVPSVLNPWINRYMPTTASQLLLKKVSDQAVTPLSAGGRLGVVAFQDQHYSLIALPLPVDEQIDALKVSLLVKDESPPLTLEAVDAITSGNRQEFLSVGGVIRNVSLEPLLVRFAALPNSASMVVPLGTIPSLGDDRRPPLKAACWRLDIQPHWAQHRYFVAKASAN</sequence>
<dbReference type="RefSeq" id="WP_250929157.1">
    <property type="nucleotide sequence ID" value="NZ_JAMQBK010000032.1"/>
</dbReference>
<evidence type="ECO:0000313" key="2">
    <source>
        <dbReference type="Proteomes" id="UP001202961"/>
    </source>
</evidence>
<protein>
    <recommendedName>
        <fullName evidence="3">Secreted protein</fullName>
    </recommendedName>
</protein>
<proteinExistence type="predicted"/>
<gene>
    <name evidence="1" type="ORF">NB063_12980</name>
</gene>
<reference evidence="1 2" key="1">
    <citation type="journal article" date="2022" name="Syst. Appl. Microbiol.">
        <title>Rhodopirellula aestuarii sp. nov., a novel member of the genus Rhodopirellula isolated from brackish sediments collected in the Tagus River estuary, Portugal.</title>
        <authorList>
            <person name="Vitorino I.R."/>
            <person name="Klimek D."/>
            <person name="Calusinska M."/>
            <person name="Lobo-da-Cunha A."/>
            <person name="Vasconcelos V."/>
            <person name="Lage O.M."/>
        </authorList>
    </citation>
    <scope>NUCLEOTIDE SEQUENCE [LARGE SCALE GENOMIC DNA]</scope>
    <source>
        <strain evidence="1 2">ICT_H3.1</strain>
    </source>
</reference>
<organism evidence="1 2">
    <name type="scientific">Aporhodopirellula aestuarii</name>
    <dbReference type="NCBI Taxonomy" id="2950107"/>
    <lineage>
        <taxon>Bacteria</taxon>
        <taxon>Pseudomonadati</taxon>
        <taxon>Planctomycetota</taxon>
        <taxon>Planctomycetia</taxon>
        <taxon>Pirellulales</taxon>
        <taxon>Pirellulaceae</taxon>
        <taxon>Aporhodopirellula</taxon>
    </lineage>
</organism>
<evidence type="ECO:0000313" key="1">
    <source>
        <dbReference type="EMBL" id="MCM2371519.1"/>
    </source>
</evidence>
<evidence type="ECO:0008006" key="3">
    <source>
        <dbReference type="Google" id="ProtNLM"/>
    </source>
</evidence>
<name>A0ABT0U3M8_9BACT</name>
<comment type="caution">
    <text evidence="1">The sequence shown here is derived from an EMBL/GenBank/DDBJ whole genome shotgun (WGS) entry which is preliminary data.</text>
</comment>